<organism evidence="5 6">
    <name type="scientific">Eleutherodactylus coqui</name>
    <name type="common">Puerto Rican coqui</name>
    <dbReference type="NCBI Taxonomy" id="57060"/>
    <lineage>
        <taxon>Eukaryota</taxon>
        <taxon>Metazoa</taxon>
        <taxon>Chordata</taxon>
        <taxon>Craniata</taxon>
        <taxon>Vertebrata</taxon>
        <taxon>Euteleostomi</taxon>
        <taxon>Amphibia</taxon>
        <taxon>Batrachia</taxon>
        <taxon>Anura</taxon>
        <taxon>Neobatrachia</taxon>
        <taxon>Hyloidea</taxon>
        <taxon>Eleutherodactylidae</taxon>
        <taxon>Eleutherodactylinae</taxon>
        <taxon>Eleutherodactylus</taxon>
        <taxon>Eleutherodactylus</taxon>
    </lineage>
</organism>
<protein>
    <submittedName>
        <fullName evidence="5">Uncharacterized protein</fullName>
    </submittedName>
</protein>
<evidence type="ECO:0000256" key="4">
    <source>
        <dbReference type="ARBA" id="ARBA00022691"/>
    </source>
</evidence>
<proteinExistence type="inferred from homology"/>
<dbReference type="Gene3D" id="3.40.50.150">
    <property type="entry name" value="Vaccinia Virus protein VP39"/>
    <property type="match status" value="1"/>
</dbReference>
<keyword evidence="3" id="KW-0808">Transferase</keyword>
<dbReference type="GO" id="GO:0032259">
    <property type="term" value="P:methylation"/>
    <property type="evidence" value="ECO:0007669"/>
    <property type="project" value="UniProtKB-KW"/>
</dbReference>
<dbReference type="PANTHER" id="PTHR10867:SF45">
    <property type="entry name" value="LOC100127826 PROTEIN"/>
    <property type="match status" value="1"/>
</dbReference>
<evidence type="ECO:0000256" key="1">
    <source>
        <dbReference type="ARBA" id="ARBA00007996"/>
    </source>
</evidence>
<evidence type="ECO:0000256" key="2">
    <source>
        <dbReference type="ARBA" id="ARBA00022603"/>
    </source>
</evidence>
<evidence type="ECO:0000313" key="6">
    <source>
        <dbReference type="Proteomes" id="UP000770717"/>
    </source>
</evidence>
<accession>A0A8J6E4Y8</accession>
<gene>
    <name evidence="5" type="ORF">GDO78_022325</name>
</gene>
<keyword evidence="6" id="KW-1185">Reference proteome</keyword>
<dbReference type="OrthoDB" id="9905991at2759"/>
<dbReference type="InterPro" id="IPR000940">
    <property type="entry name" value="NNMT_TEMT_trans"/>
</dbReference>
<dbReference type="EMBL" id="WNTK01007911">
    <property type="protein sequence ID" value="KAG9463135.1"/>
    <property type="molecule type" value="Genomic_DNA"/>
</dbReference>
<dbReference type="Proteomes" id="UP000770717">
    <property type="component" value="Unassembled WGS sequence"/>
</dbReference>
<keyword evidence="4" id="KW-0949">S-adenosyl-L-methionine</keyword>
<dbReference type="AlphaFoldDB" id="A0A8J6E4Y8"/>
<dbReference type="InterPro" id="IPR029063">
    <property type="entry name" value="SAM-dependent_MTases_sf"/>
</dbReference>
<sequence>MTRGKIKGDTLLDVSMGGVIYQLMSASNSFKEIYVMNFTDCNINHFTKWLEKEEDATDWSFVFKKVCEFEGNSNKWKEKEEQVKKAIKRVIKWENFQNSSVPPQLLPEVDCLLSLWQLNIVSKTKEDYQRNLKKFTCSLKPGGQLILLSAVNMSYYVVGKYKFFILSVDRDFIRESVTNAGFDIEKEHYLSRKVIADMVDYDGLLCILARKQSECPI</sequence>
<dbReference type="PROSITE" id="PS51681">
    <property type="entry name" value="SAM_MT_NNMT_PNMT_TEMT"/>
    <property type="match status" value="1"/>
</dbReference>
<dbReference type="GO" id="GO:0005829">
    <property type="term" value="C:cytosol"/>
    <property type="evidence" value="ECO:0007669"/>
    <property type="project" value="TreeGrafter"/>
</dbReference>
<name>A0A8J6E4Y8_ELECQ</name>
<dbReference type="Pfam" id="PF01234">
    <property type="entry name" value="NNMT_PNMT_TEMT"/>
    <property type="match status" value="1"/>
</dbReference>
<evidence type="ECO:0000256" key="3">
    <source>
        <dbReference type="ARBA" id="ARBA00022679"/>
    </source>
</evidence>
<keyword evidence="2" id="KW-0489">Methyltransferase</keyword>
<dbReference type="PANTHER" id="PTHR10867">
    <property type="entry name" value="NNMT/PNMT/TEMT FAMILY MEMBER"/>
    <property type="match status" value="1"/>
</dbReference>
<dbReference type="SUPFAM" id="SSF53335">
    <property type="entry name" value="S-adenosyl-L-methionine-dependent methyltransferases"/>
    <property type="match status" value="1"/>
</dbReference>
<reference evidence="5" key="1">
    <citation type="thesis" date="2020" institute="ProQuest LLC" country="789 East Eisenhower Parkway, Ann Arbor, MI, USA">
        <title>Comparative Genomics and Chromosome Evolution.</title>
        <authorList>
            <person name="Mudd A.B."/>
        </authorList>
    </citation>
    <scope>NUCLEOTIDE SEQUENCE</scope>
    <source>
        <strain evidence="5">HN-11 Male</strain>
        <tissue evidence="5">Kidney and liver</tissue>
    </source>
</reference>
<dbReference type="GO" id="GO:0008170">
    <property type="term" value="F:N-methyltransferase activity"/>
    <property type="evidence" value="ECO:0007669"/>
    <property type="project" value="TreeGrafter"/>
</dbReference>
<comment type="similarity">
    <text evidence="1">Belongs to the class I-like SAM-binding methyltransferase superfamily. NNMT/PNMT/TEMT family.</text>
</comment>
<evidence type="ECO:0000313" key="5">
    <source>
        <dbReference type="EMBL" id="KAG9463135.1"/>
    </source>
</evidence>
<comment type="caution">
    <text evidence="5">The sequence shown here is derived from an EMBL/GenBank/DDBJ whole genome shotgun (WGS) entry which is preliminary data.</text>
</comment>